<proteinExistence type="predicted"/>
<evidence type="ECO:0000313" key="4">
    <source>
        <dbReference type="Proteomes" id="UP000663824"/>
    </source>
</evidence>
<gene>
    <name evidence="3" type="ORF">MBJ925_LOCUS24140</name>
</gene>
<keyword evidence="2" id="KW-0472">Membrane</keyword>
<keyword evidence="2" id="KW-0812">Transmembrane</keyword>
<dbReference type="Proteomes" id="UP000663824">
    <property type="component" value="Unassembled WGS sequence"/>
</dbReference>
<accession>A0A816URI2</accession>
<evidence type="ECO:0000313" key="3">
    <source>
        <dbReference type="EMBL" id="CAF2110991.1"/>
    </source>
</evidence>
<evidence type="ECO:0000256" key="2">
    <source>
        <dbReference type="SAM" id="Phobius"/>
    </source>
</evidence>
<name>A0A816URI2_9BILA</name>
<feature type="transmembrane region" description="Helical" evidence="2">
    <location>
        <begin position="47"/>
        <end position="72"/>
    </location>
</feature>
<feature type="transmembrane region" description="Helical" evidence="2">
    <location>
        <begin position="151"/>
        <end position="172"/>
    </location>
</feature>
<dbReference type="EMBL" id="CAJNRE010012498">
    <property type="protein sequence ID" value="CAF2110991.1"/>
    <property type="molecule type" value="Genomic_DNA"/>
</dbReference>
<feature type="region of interest" description="Disordered" evidence="1">
    <location>
        <begin position="1"/>
        <end position="24"/>
    </location>
</feature>
<keyword evidence="2" id="KW-1133">Transmembrane helix</keyword>
<dbReference type="AlphaFoldDB" id="A0A816URI2"/>
<comment type="caution">
    <text evidence="3">The sequence shown here is derived from an EMBL/GenBank/DDBJ whole genome shotgun (WGS) entry which is preliminary data.</text>
</comment>
<feature type="compositionally biased region" description="Polar residues" evidence="1">
    <location>
        <begin position="1"/>
        <end position="18"/>
    </location>
</feature>
<sequence>MSLNPQRQEATWKQTLPISDSLRDGSHNEDMNAVYRRRLMSTMAQRCSLWIAAIFCTILLGALVAAIAMMTFTKDSTTSTSTTTTTTQTQGNITNTTVTSSKIYYCGGISNFTRWNLYSSNGLYMNIDTTTCSFNSTPLYFTSMGGNDEQWFLAGYTAIYAATKVSFTIYMISSNQSNNVLMLSSSYADQWNVNWLGITY</sequence>
<reference evidence="3" key="1">
    <citation type="submission" date="2021-02" db="EMBL/GenBank/DDBJ databases">
        <authorList>
            <person name="Nowell W R."/>
        </authorList>
    </citation>
    <scope>NUCLEOTIDE SEQUENCE</scope>
</reference>
<evidence type="ECO:0000256" key="1">
    <source>
        <dbReference type="SAM" id="MobiDB-lite"/>
    </source>
</evidence>
<protein>
    <submittedName>
        <fullName evidence="3">Uncharacterized protein</fullName>
    </submittedName>
</protein>
<organism evidence="3 4">
    <name type="scientific">Rotaria magnacalcarata</name>
    <dbReference type="NCBI Taxonomy" id="392030"/>
    <lineage>
        <taxon>Eukaryota</taxon>
        <taxon>Metazoa</taxon>
        <taxon>Spiralia</taxon>
        <taxon>Gnathifera</taxon>
        <taxon>Rotifera</taxon>
        <taxon>Eurotatoria</taxon>
        <taxon>Bdelloidea</taxon>
        <taxon>Philodinida</taxon>
        <taxon>Philodinidae</taxon>
        <taxon>Rotaria</taxon>
    </lineage>
</organism>